<evidence type="ECO:0000256" key="2">
    <source>
        <dbReference type="SAM" id="Coils"/>
    </source>
</evidence>
<comment type="similarity">
    <text evidence="1">Belongs to the transposase 8 family.</text>
</comment>
<evidence type="ECO:0000313" key="4">
    <source>
        <dbReference type="Proteomes" id="UP000218677"/>
    </source>
</evidence>
<evidence type="ECO:0008006" key="5">
    <source>
        <dbReference type="Google" id="ProtNLM"/>
    </source>
</evidence>
<name>A0A2A4HGS7_9GAMM</name>
<dbReference type="AlphaFoldDB" id="A0A2A4HGS7"/>
<evidence type="ECO:0000313" key="3">
    <source>
        <dbReference type="EMBL" id="PCF93529.1"/>
    </source>
</evidence>
<dbReference type="GO" id="GO:0006313">
    <property type="term" value="P:DNA transposition"/>
    <property type="evidence" value="ECO:0007669"/>
    <property type="project" value="InterPro"/>
</dbReference>
<dbReference type="Pfam" id="PF01527">
    <property type="entry name" value="HTH_Tnp_1"/>
    <property type="match status" value="1"/>
</dbReference>
<dbReference type="GO" id="GO:0004803">
    <property type="term" value="F:transposase activity"/>
    <property type="evidence" value="ECO:0007669"/>
    <property type="project" value="InterPro"/>
</dbReference>
<feature type="coiled-coil region" evidence="2">
    <location>
        <begin position="115"/>
        <end position="149"/>
    </location>
</feature>
<keyword evidence="2" id="KW-0175">Coiled coil</keyword>
<organism evidence="3 4">
    <name type="scientific">Vreelandella nigrificans</name>
    <dbReference type="NCBI Taxonomy" id="2042704"/>
    <lineage>
        <taxon>Bacteria</taxon>
        <taxon>Pseudomonadati</taxon>
        <taxon>Pseudomonadota</taxon>
        <taxon>Gammaproteobacteria</taxon>
        <taxon>Oceanospirillales</taxon>
        <taxon>Halomonadaceae</taxon>
        <taxon>Vreelandella</taxon>
    </lineage>
</organism>
<dbReference type="InterPro" id="IPR009057">
    <property type="entry name" value="Homeodomain-like_sf"/>
</dbReference>
<proteinExistence type="inferred from homology"/>
<accession>A0A2A4HGS7</accession>
<keyword evidence="4" id="KW-1185">Reference proteome</keyword>
<dbReference type="InterPro" id="IPR002514">
    <property type="entry name" value="Transposase_8"/>
</dbReference>
<dbReference type="GO" id="GO:0003677">
    <property type="term" value="F:DNA binding"/>
    <property type="evidence" value="ECO:0007669"/>
    <property type="project" value="InterPro"/>
</dbReference>
<gene>
    <name evidence="3" type="ORF">CPA45_21940</name>
</gene>
<dbReference type="EMBL" id="NWUX01000038">
    <property type="protein sequence ID" value="PCF93529.1"/>
    <property type="molecule type" value="Genomic_DNA"/>
</dbReference>
<protein>
    <recommendedName>
        <fullName evidence="5">Transposase</fullName>
    </recommendedName>
</protein>
<reference evidence="4" key="1">
    <citation type="submission" date="2017-09" db="EMBL/GenBank/DDBJ databases">
        <authorList>
            <person name="Cho G.-S."/>
            <person name="Oguntoyinbo F.A."/>
            <person name="Cnockaert M."/>
            <person name="Kabisch J."/>
            <person name="Neve H."/>
            <person name="Bockelmann W."/>
            <person name="Wenning M."/>
            <person name="Franz C.M."/>
            <person name="Vandamme P."/>
        </authorList>
    </citation>
    <scope>NUCLEOTIDE SEQUENCE [LARGE SCALE GENOMIC DNA]</scope>
    <source>
        <strain evidence="4">MBT G8648</strain>
    </source>
</reference>
<dbReference type="SUPFAM" id="SSF46689">
    <property type="entry name" value="Homeodomain-like"/>
    <property type="match status" value="1"/>
</dbReference>
<comment type="caution">
    <text evidence="3">The sequence shown here is derived from an EMBL/GenBank/DDBJ whole genome shotgun (WGS) entry which is preliminary data.</text>
</comment>
<dbReference type="RefSeq" id="WP_096655369.1">
    <property type="nucleotide sequence ID" value="NZ_NWUX01000038.1"/>
</dbReference>
<evidence type="ECO:0000256" key="1">
    <source>
        <dbReference type="ARBA" id="ARBA00009964"/>
    </source>
</evidence>
<sequence length="165" mass="18670">MPRYSEERRQAVVTKLLPPHNLSPQVIAEQEGISLGTVYTWRKQARAEGRCLPDALGKGTDGWSSKDKFNAVLETASMNAQETAEYCRRRGIFPEQLGRWRHDCEQAASLSHSERQREADAAKQQRKRIKALEKELARKNEALAETAALLALRKKARAIWGDEDA</sequence>
<dbReference type="Proteomes" id="UP000218677">
    <property type="component" value="Unassembled WGS sequence"/>
</dbReference>
<dbReference type="OrthoDB" id="9813126at2"/>